<dbReference type="Pfam" id="PF14054">
    <property type="entry name" value="DUF4249"/>
    <property type="match status" value="1"/>
</dbReference>
<organism evidence="1 2">
    <name type="scientific">Dokdonia pacifica</name>
    <dbReference type="NCBI Taxonomy" id="1627892"/>
    <lineage>
        <taxon>Bacteria</taxon>
        <taxon>Pseudomonadati</taxon>
        <taxon>Bacteroidota</taxon>
        <taxon>Flavobacteriia</taxon>
        <taxon>Flavobacteriales</taxon>
        <taxon>Flavobacteriaceae</taxon>
        <taxon>Dokdonia</taxon>
    </lineage>
</organism>
<protein>
    <recommendedName>
        <fullName evidence="3">DUF4249 domain-containing protein</fullName>
    </recommendedName>
</protein>
<dbReference type="Proteomes" id="UP000198379">
    <property type="component" value="Unassembled WGS sequence"/>
</dbReference>
<gene>
    <name evidence="1" type="ORF">SAMN06265376_10398</name>
</gene>
<keyword evidence="2" id="KW-1185">Reference proteome</keyword>
<name>A0A238ZB44_9FLAO</name>
<dbReference type="AlphaFoldDB" id="A0A238ZB44"/>
<reference evidence="1 2" key="1">
    <citation type="submission" date="2017-06" db="EMBL/GenBank/DDBJ databases">
        <authorList>
            <person name="Kim H.J."/>
            <person name="Triplett B.A."/>
        </authorList>
    </citation>
    <scope>NUCLEOTIDE SEQUENCE [LARGE SCALE GENOMIC DNA]</scope>
    <source>
        <strain evidence="1 2">DSM 25597</strain>
    </source>
</reference>
<sequence length="286" mass="32191">MFILFISCEDVVDVDLPPEQPKLVVDALIRLNLEEEASPLRIKVTTTGAFFDEITPTPLTSMQLQNEDITTIAGVVFLTQDPDNPNEYVPGSDEAGPDPSGLVNNSFFLEGRLILTFRFEDELYLAETRFVPAPPIESVVQGDGTLFDEDDTEVIVTFTDIPEQDNFYVFDFDFSEYLTVEDRFFQDQQFDFSYFYDADLEAGDVANISILGADETFYNYMGLLIEQSDLTDNGPFQVPVTTVRGNILKAEGVDNINIFDNVGRPQEFVLGYFAVSQEFKTSITIE</sequence>
<proteinExistence type="predicted"/>
<evidence type="ECO:0000313" key="2">
    <source>
        <dbReference type="Proteomes" id="UP000198379"/>
    </source>
</evidence>
<dbReference type="EMBL" id="FZNY01000003">
    <property type="protein sequence ID" value="SNR80756.1"/>
    <property type="molecule type" value="Genomic_DNA"/>
</dbReference>
<dbReference type="RefSeq" id="WP_179218131.1">
    <property type="nucleotide sequence ID" value="NZ_BMEP01000001.1"/>
</dbReference>
<evidence type="ECO:0008006" key="3">
    <source>
        <dbReference type="Google" id="ProtNLM"/>
    </source>
</evidence>
<accession>A0A238ZB44</accession>
<dbReference type="InterPro" id="IPR025345">
    <property type="entry name" value="DUF4249"/>
</dbReference>
<evidence type="ECO:0000313" key="1">
    <source>
        <dbReference type="EMBL" id="SNR80756.1"/>
    </source>
</evidence>